<reference evidence="2 3" key="1">
    <citation type="submission" date="2020-08" db="EMBL/GenBank/DDBJ databases">
        <title>Sequencing the genomes of 1000 actinobacteria strains.</title>
        <authorList>
            <person name="Klenk H.-P."/>
        </authorList>
    </citation>
    <scope>NUCLEOTIDE SEQUENCE [LARGE SCALE GENOMIC DNA]</scope>
    <source>
        <strain evidence="2 3">DSM 20419</strain>
    </source>
</reference>
<dbReference type="AlphaFoldDB" id="A0A7W4UPK6"/>
<dbReference type="EMBL" id="JACHWJ010000002">
    <property type="protein sequence ID" value="MBB2957642.1"/>
    <property type="molecule type" value="Genomic_DNA"/>
</dbReference>
<gene>
    <name evidence="2" type="ORF">FHX72_001779</name>
</gene>
<sequence>MSESKYTSAAEANEVPEEAVEIPDSDERVVSQVPPLGPLRLEFVGEWYELDPAEPFTIGRDADLVIDENPYLHRQFLVLQAEFGMWWLSNVGSVLSATVTDDSGQVQSWLSPGAKLPVVFQHMQVMFTAGSTTYDFAIHSASDFYNTSHVNMSPSGNTTQAVIHLTESQRELILALAEDVLRNSVPGRGVIPSSADAAARLGWTLPTFNRKLDNVCDKLDKFGVSGLRGGRNKLASNRRARLVEYAISTRLVTPEDLDTLDRR</sequence>
<protein>
    <recommendedName>
        <fullName evidence="4">FHA domain-containing protein</fullName>
    </recommendedName>
</protein>
<name>A0A7W4UPK6_9MICO</name>
<evidence type="ECO:0000256" key="1">
    <source>
        <dbReference type="SAM" id="MobiDB-lite"/>
    </source>
</evidence>
<comment type="caution">
    <text evidence="2">The sequence shown here is derived from an EMBL/GenBank/DDBJ whole genome shotgun (WGS) entry which is preliminary data.</text>
</comment>
<accession>A0A7W4UPK6</accession>
<organism evidence="2 3">
    <name type="scientific">Pseudoclavibacter helvolus</name>
    <dbReference type="NCBI Taxonomy" id="255205"/>
    <lineage>
        <taxon>Bacteria</taxon>
        <taxon>Bacillati</taxon>
        <taxon>Actinomycetota</taxon>
        <taxon>Actinomycetes</taxon>
        <taxon>Micrococcales</taxon>
        <taxon>Microbacteriaceae</taxon>
        <taxon>Pseudoclavibacter</taxon>
    </lineage>
</organism>
<evidence type="ECO:0000313" key="2">
    <source>
        <dbReference type="EMBL" id="MBB2957642.1"/>
    </source>
</evidence>
<evidence type="ECO:0000313" key="3">
    <source>
        <dbReference type="Proteomes" id="UP000545286"/>
    </source>
</evidence>
<evidence type="ECO:0008006" key="4">
    <source>
        <dbReference type="Google" id="ProtNLM"/>
    </source>
</evidence>
<keyword evidence="3" id="KW-1185">Reference proteome</keyword>
<dbReference type="Proteomes" id="UP000545286">
    <property type="component" value="Unassembled WGS sequence"/>
</dbReference>
<feature type="region of interest" description="Disordered" evidence="1">
    <location>
        <begin position="1"/>
        <end position="27"/>
    </location>
</feature>
<dbReference type="RefSeq" id="WP_244964116.1">
    <property type="nucleotide sequence ID" value="NZ_JACHWJ010000002.1"/>
</dbReference>
<proteinExistence type="predicted"/>
<feature type="compositionally biased region" description="Acidic residues" evidence="1">
    <location>
        <begin position="14"/>
        <end position="24"/>
    </location>
</feature>